<comment type="caution">
    <text evidence="1">The sequence shown here is derived from an EMBL/GenBank/DDBJ whole genome shotgun (WGS) entry which is preliminary data.</text>
</comment>
<gene>
    <name evidence="1" type="ORF">PRUB_a3316</name>
</gene>
<accession>A0A8T0C2N4</accession>
<proteinExistence type="predicted"/>
<name>A0A8T0C2N4_9GAMM</name>
<evidence type="ECO:0000313" key="1">
    <source>
        <dbReference type="EMBL" id="KAF7783526.1"/>
    </source>
</evidence>
<dbReference type="Proteomes" id="UP000016480">
    <property type="component" value="Unassembled WGS sequence"/>
</dbReference>
<organism evidence="1 2">
    <name type="scientific">Pseudoalteromonas rubra</name>
    <dbReference type="NCBI Taxonomy" id="43658"/>
    <lineage>
        <taxon>Bacteria</taxon>
        <taxon>Pseudomonadati</taxon>
        <taxon>Pseudomonadota</taxon>
        <taxon>Gammaproteobacteria</taxon>
        <taxon>Alteromonadales</taxon>
        <taxon>Pseudoalteromonadaceae</taxon>
        <taxon>Pseudoalteromonas</taxon>
    </lineage>
</organism>
<dbReference type="GeneID" id="61359667"/>
<evidence type="ECO:0000313" key="2">
    <source>
        <dbReference type="Proteomes" id="UP000016480"/>
    </source>
</evidence>
<dbReference type="EMBL" id="AHCD03000043">
    <property type="protein sequence ID" value="KAF7783526.1"/>
    <property type="molecule type" value="Genomic_DNA"/>
</dbReference>
<dbReference type="RefSeq" id="WP_010386809.1">
    <property type="nucleotide sequence ID" value="NZ_AHCD03000043.1"/>
</dbReference>
<sequence length="73" mass="8077">MKQYSVVKIISLNKVFIHSEKSIGSRAPKVGDVGTIVDIYGEAIDIECSDENGMTVWLELFEPGDADLKLLHI</sequence>
<dbReference type="AlphaFoldDB" id="A0A8T0C2N4"/>
<reference evidence="1 2" key="1">
    <citation type="journal article" date="2012" name="J. Bacteriol.">
        <title>Genome sequence of the cycloprodigiosin-producing bacterial strain Pseudoalteromonas rubra ATCC 29570(T).</title>
        <authorList>
            <person name="Xie B.B."/>
            <person name="Shu Y.L."/>
            <person name="Qin Q.L."/>
            <person name="Rong J.C."/>
            <person name="Zhang X.Y."/>
            <person name="Chen X.L."/>
            <person name="Zhou B.C."/>
            <person name="Zhang Y.Z."/>
        </authorList>
    </citation>
    <scope>NUCLEOTIDE SEQUENCE [LARGE SCALE GENOMIC DNA]</scope>
    <source>
        <strain evidence="1 2">DSM 6842</strain>
    </source>
</reference>
<evidence type="ECO:0008006" key="3">
    <source>
        <dbReference type="Google" id="ProtNLM"/>
    </source>
</evidence>
<protein>
    <recommendedName>
        <fullName evidence="3">DUF4926 domain-containing protein</fullName>
    </recommendedName>
</protein>